<comment type="caution">
    <text evidence="2">The sequence shown here is derived from an EMBL/GenBank/DDBJ whole genome shotgun (WGS) entry which is preliminary data.</text>
</comment>
<feature type="compositionally biased region" description="Basic residues" evidence="1">
    <location>
        <begin position="37"/>
        <end position="51"/>
    </location>
</feature>
<dbReference type="AlphaFoldDB" id="A0A256GXV1"/>
<evidence type="ECO:0000313" key="3">
    <source>
        <dbReference type="Proteomes" id="UP000216363"/>
    </source>
</evidence>
<proteinExistence type="predicted"/>
<dbReference type="EMBL" id="NNRN01000032">
    <property type="protein sequence ID" value="OYR31959.1"/>
    <property type="molecule type" value="Genomic_DNA"/>
</dbReference>
<protein>
    <submittedName>
        <fullName evidence="2">Uncharacterized protein</fullName>
    </submittedName>
</protein>
<evidence type="ECO:0000256" key="1">
    <source>
        <dbReference type="SAM" id="MobiDB-lite"/>
    </source>
</evidence>
<sequence>MRISLGAPSNRAAAILPYPANKSRRELSFSTTSPCRSLRHRRKGKAAKIAA</sequence>
<organism evidence="2 3">
    <name type="scientific">Brucella lupini</name>
    <dbReference type="NCBI Taxonomy" id="255457"/>
    <lineage>
        <taxon>Bacteria</taxon>
        <taxon>Pseudomonadati</taxon>
        <taxon>Pseudomonadota</taxon>
        <taxon>Alphaproteobacteria</taxon>
        <taxon>Hyphomicrobiales</taxon>
        <taxon>Brucellaceae</taxon>
        <taxon>Brucella/Ochrobactrum group</taxon>
        <taxon>Brucella</taxon>
    </lineage>
</organism>
<feature type="region of interest" description="Disordered" evidence="1">
    <location>
        <begin position="27"/>
        <end position="51"/>
    </location>
</feature>
<dbReference type="Proteomes" id="UP000216363">
    <property type="component" value="Unassembled WGS sequence"/>
</dbReference>
<gene>
    <name evidence="2" type="ORF">CES86_0586</name>
</gene>
<accession>A0A256GXV1</accession>
<name>A0A256GXV1_9HYPH</name>
<reference evidence="2 3" key="1">
    <citation type="submission" date="2017-07" db="EMBL/GenBank/DDBJ databases">
        <title>Draft genome of Ochrobactrum lupini type strain LUP21.</title>
        <authorList>
            <person name="Krzyzanowska D.M."/>
            <person name="Jafra S."/>
        </authorList>
    </citation>
    <scope>NUCLEOTIDE SEQUENCE [LARGE SCALE GENOMIC DNA]</scope>
    <source>
        <strain evidence="2 3">LUP21</strain>
    </source>
</reference>
<evidence type="ECO:0000313" key="2">
    <source>
        <dbReference type="EMBL" id="OYR31959.1"/>
    </source>
</evidence>